<keyword evidence="2" id="KW-1185">Reference proteome</keyword>
<evidence type="ECO:0000313" key="2">
    <source>
        <dbReference type="Proteomes" id="UP001396898"/>
    </source>
</evidence>
<name>A0ABR1SQK1_9PEZI</name>
<protein>
    <submittedName>
        <fullName evidence="1">Uncharacterized protein</fullName>
    </submittedName>
</protein>
<gene>
    <name evidence="1" type="ORF">PG991_001748</name>
</gene>
<reference evidence="1 2" key="1">
    <citation type="submission" date="2023-01" db="EMBL/GenBank/DDBJ databases">
        <title>Analysis of 21 Apiospora genomes using comparative genomics revels a genus with tremendous synthesis potential of carbohydrate active enzymes and secondary metabolites.</title>
        <authorList>
            <person name="Sorensen T."/>
        </authorList>
    </citation>
    <scope>NUCLEOTIDE SEQUENCE [LARGE SCALE GENOMIC DNA]</scope>
    <source>
        <strain evidence="1 2">CBS 20057</strain>
    </source>
</reference>
<comment type="caution">
    <text evidence="1">The sequence shown here is derived from an EMBL/GenBank/DDBJ whole genome shotgun (WGS) entry which is preliminary data.</text>
</comment>
<accession>A0ABR1SQK1</accession>
<proteinExistence type="predicted"/>
<dbReference type="EMBL" id="JAQQWI010000004">
    <property type="protein sequence ID" value="KAK8036611.1"/>
    <property type="molecule type" value="Genomic_DNA"/>
</dbReference>
<sequence>MDDNWLEHLDLSQVPDFLDLSQAPDFDLPPGQDGVSTFDFDVAGGNFPLADYGTASSTGGPTQDNVIRRLVDIVSRLERIEAAMARKEQIELQTLDMRKGFQNLLYYAGEIKRSIEKLREGLKTYTEGFLQFWGTDADAQLEA</sequence>
<evidence type="ECO:0000313" key="1">
    <source>
        <dbReference type="EMBL" id="KAK8036611.1"/>
    </source>
</evidence>
<organism evidence="1 2">
    <name type="scientific">Apiospora marii</name>
    <dbReference type="NCBI Taxonomy" id="335849"/>
    <lineage>
        <taxon>Eukaryota</taxon>
        <taxon>Fungi</taxon>
        <taxon>Dikarya</taxon>
        <taxon>Ascomycota</taxon>
        <taxon>Pezizomycotina</taxon>
        <taxon>Sordariomycetes</taxon>
        <taxon>Xylariomycetidae</taxon>
        <taxon>Amphisphaeriales</taxon>
        <taxon>Apiosporaceae</taxon>
        <taxon>Apiospora</taxon>
    </lineage>
</organism>
<dbReference type="Proteomes" id="UP001396898">
    <property type="component" value="Unassembled WGS sequence"/>
</dbReference>